<feature type="binding site" evidence="5 7">
    <location>
        <position position="80"/>
    </location>
    <ligand>
        <name>3-methyl-2-oxobutanoate</name>
        <dbReference type="ChEBI" id="CHEBI:11851"/>
    </ligand>
</feature>
<feature type="binding site" evidence="5 7">
    <location>
        <begin position="41"/>
        <end position="42"/>
    </location>
    <ligand>
        <name>3-methyl-2-oxobutanoate</name>
        <dbReference type="ChEBI" id="CHEBI:11851"/>
    </ligand>
</feature>
<dbReference type="AlphaFoldDB" id="A0A7C3FAS8"/>
<dbReference type="InterPro" id="IPR003700">
    <property type="entry name" value="Pantoate_hydroxy_MeTrfase"/>
</dbReference>
<dbReference type="GO" id="GO:0005737">
    <property type="term" value="C:cytoplasm"/>
    <property type="evidence" value="ECO:0007669"/>
    <property type="project" value="UniProtKB-SubCell"/>
</dbReference>
<dbReference type="GO" id="GO:0015937">
    <property type="term" value="P:coenzyme A biosynthetic process"/>
    <property type="evidence" value="ECO:0007669"/>
    <property type="project" value="UniProtKB-UniRule"/>
</dbReference>
<organism evidence="9">
    <name type="scientific">Candidatus Methanomethylicus mesodigestus</name>
    <dbReference type="NCBI Taxonomy" id="1867258"/>
    <lineage>
        <taxon>Archaea</taxon>
        <taxon>Thermoproteota</taxon>
        <taxon>Methanosuratincolia</taxon>
        <taxon>Candidatus Methanomethylicales</taxon>
        <taxon>Candidatus Methanomethylicaceae</taxon>
        <taxon>Candidatus Methanomethylicus</taxon>
    </lineage>
</organism>
<dbReference type="InterPro" id="IPR015813">
    <property type="entry name" value="Pyrv/PenolPyrv_kinase-like_dom"/>
</dbReference>
<dbReference type="NCBIfam" id="NF001452">
    <property type="entry name" value="PRK00311.1"/>
    <property type="match status" value="1"/>
</dbReference>
<dbReference type="FunFam" id="3.20.20.60:FF:000003">
    <property type="entry name" value="3-methyl-2-oxobutanoate hydroxymethyltransferase"/>
    <property type="match status" value="1"/>
</dbReference>
<comment type="pathway">
    <text evidence="1">Cofactor biosynthesis; (R)-pantothenate biosynthesis; (R)-pantoate from 3-methyl-2-oxobutanoate: step 1/2.</text>
</comment>
<evidence type="ECO:0000256" key="5">
    <source>
        <dbReference type="HAMAP-Rule" id="MF_00156"/>
    </source>
</evidence>
<protein>
    <recommendedName>
        <fullName evidence="5">3-methyl-2-oxobutanoate hydroxymethyltransferase</fullName>
        <ecNumber evidence="5">2.1.2.11</ecNumber>
    </recommendedName>
    <alternativeName>
        <fullName evidence="5">Ketopantoate hydroxymethyltransferase</fullName>
        <shortName evidence="5">KPHMT</shortName>
    </alternativeName>
</protein>
<dbReference type="UniPathway" id="UPA00241"/>
<comment type="function">
    <text evidence="5">Catalyzes the reversible reaction in which hydroxymethyl group from 5,10-methylenetetrahydrofolate is transferred onto alpha-ketoisovalerate to form ketopantoate.</text>
</comment>
<keyword evidence="5 8" id="KW-0479">Metal-binding</keyword>
<comment type="subunit">
    <text evidence="5">Homodecamer; pentamer of dimers.</text>
</comment>
<feature type="binding site" evidence="5 8">
    <location>
        <position position="41"/>
    </location>
    <ligand>
        <name>Mg(2+)</name>
        <dbReference type="ChEBI" id="CHEBI:18420"/>
    </ligand>
</feature>
<comment type="catalytic activity">
    <reaction evidence="5">
        <text>(6R)-5,10-methylene-5,6,7,8-tetrahydrofolate + 3-methyl-2-oxobutanoate + H2O = 2-dehydropantoate + (6S)-5,6,7,8-tetrahydrofolate</text>
        <dbReference type="Rhea" id="RHEA:11824"/>
        <dbReference type="ChEBI" id="CHEBI:11561"/>
        <dbReference type="ChEBI" id="CHEBI:11851"/>
        <dbReference type="ChEBI" id="CHEBI:15377"/>
        <dbReference type="ChEBI" id="CHEBI:15636"/>
        <dbReference type="ChEBI" id="CHEBI:57453"/>
        <dbReference type="EC" id="2.1.2.11"/>
    </reaction>
</comment>
<keyword evidence="9" id="KW-0489">Methyltransferase</keyword>
<dbReference type="EMBL" id="DSTX01000009">
    <property type="protein sequence ID" value="HFK20667.1"/>
    <property type="molecule type" value="Genomic_DNA"/>
</dbReference>
<evidence type="ECO:0000256" key="8">
    <source>
        <dbReference type="PIRSR" id="PIRSR000388-3"/>
    </source>
</evidence>
<feature type="binding site" evidence="5 8">
    <location>
        <position position="110"/>
    </location>
    <ligand>
        <name>Mg(2+)</name>
        <dbReference type="ChEBI" id="CHEBI:18420"/>
    </ligand>
</feature>
<dbReference type="GO" id="GO:0032259">
    <property type="term" value="P:methylation"/>
    <property type="evidence" value="ECO:0007669"/>
    <property type="project" value="UniProtKB-KW"/>
</dbReference>
<comment type="pathway">
    <text evidence="5">Cofactor biosynthesis; coenzyme A biosynthesis.</text>
</comment>
<keyword evidence="3 5" id="KW-0808">Transferase</keyword>
<evidence type="ECO:0000256" key="7">
    <source>
        <dbReference type="PIRSR" id="PIRSR000388-2"/>
    </source>
</evidence>
<evidence type="ECO:0000313" key="9">
    <source>
        <dbReference type="EMBL" id="HFK20667.1"/>
    </source>
</evidence>
<dbReference type="PIRSF" id="PIRSF000388">
    <property type="entry name" value="Pantoate_hydroxy_MeTrfase"/>
    <property type="match status" value="1"/>
</dbReference>
<keyword evidence="5 8" id="KW-0460">Magnesium</keyword>
<dbReference type="InterPro" id="IPR040442">
    <property type="entry name" value="Pyrv_kinase-like_dom_sf"/>
</dbReference>
<proteinExistence type="inferred from homology"/>
<sequence length="255" mass="28382">MRLDDFRRRKGKEKIIMLTAYDYQIAKILDEEAIDIILVGDSLGMVFQGLQGTKSVTMRDMIYHTRAVARGVKETPIIADMPYKSDSTVECALRNARRLISAGAQGVKVEGDKSEVIDALIKNGIPVMGHIGLLPQTATAYRVKGKLPEEAKKILDDALHLDEIGVFSMVLESMPEGLAKEITETISAPTIGIGAGKYCDGQVLVINDMLGMDPTFSPKYLKRYAELNQTIKKAVREFRQEVREGSYPDDEHSYR</sequence>
<feature type="binding site" evidence="5 8">
    <location>
        <position position="80"/>
    </location>
    <ligand>
        <name>Mg(2+)</name>
        <dbReference type="ChEBI" id="CHEBI:18420"/>
    </ligand>
</feature>
<dbReference type="SUPFAM" id="SSF51621">
    <property type="entry name" value="Phosphoenolpyruvate/pyruvate domain"/>
    <property type="match status" value="1"/>
</dbReference>
<dbReference type="GO" id="GO:0015940">
    <property type="term" value="P:pantothenate biosynthetic process"/>
    <property type="evidence" value="ECO:0007669"/>
    <property type="project" value="UniProtKB-UniRule"/>
</dbReference>
<comment type="caution">
    <text evidence="9">The sequence shown here is derived from an EMBL/GenBank/DDBJ whole genome shotgun (WGS) entry which is preliminary data.</text>
</comment>
<dbReference type="GO" id="GO:0008168">
    <property type="term" value="F:methyltransferase activity"/>
    <property type="evidence" value="ECO:0007669"/>
    <property type="project" value="UniProtKB-KW"/>
</dbReference>
<dbReference type="Gene3D" id="3.20.20.60">
    <property type="entry name" value="Phosphoenolpyruvate-binding domains"/>
    <property type="match status" value="1"/>
</dbReference>
<dbReference type="CDD" id="cd06557">
    <property type="entry name" value="KPHMT-like"/>
    <property type="match status" value="1"/>
</dbReference>
<evidence type="ECO:0000256" key="3">
    <source>
        <dbReference type="ARBA" id="ARBA00022679"/>
    </source>
</evidence>
<reference evidence="9" key="1">
    <citation type="journal article" date="2020" name="mSystems">
        <title>Genome- and Community-Level Interaction Insights into Carbon Utilization and Element Cycling Functions of Hydrothermarchaeota in Hydrothermal Sediment.</title>
        <authorList>
            <person name="Zhou Z."/>
            <person name="Liu Y."/>
            <person name="Xu W."/>
            <person name="Pan J."/>
            <person name="Luo Z.H."/>
            <person name="Li M."/>
        </authorList>
    </citation>
    <scope>NUCLEOTIDE SEQUENCE [LARGE SCALE GENOMIC DNA]</scope>
    <source>
        <strain evidence="9">SpSt-468</strain>
    </source>
</reference>
<comment type="similarity">
    <text evidence="2 5">Belongs to the PanB family.</text>
</comment>
<dbReference type="GO" id="GO:0000287">
    <property type="term" value="F:magnesium ion binding"/>
    <property type="evidence" value="ECO:0007669"/>
    <property type="project" value="TreeGrafter"/>
</dbReference>
<accession>A0A7C3FAS8</accession>
<keyword evidence="4 5" id="KW-0173">Coenzyme A biosynthesis</keyword>
<gene>
    <name evidence="5 9" type="primary">panB</name>
    <name evidence="9" type="ORF">ENS19_05215</name>
</gene>
<dbReference type="HAMAP" id="MF_00156">
    <property type="entry name" value="PanB"/>
    <property type="match status" value="1"/>
</dbReference>
<comment type="cofactor">
    <cofactor evidence="5 8">
        <name>Mg(2+)</name>
        <dbReference type="ChEBI" id="CHEBI:18420"/>
    </cofactor>
    <text evidence="5 8">Binds 1 Mg(2+) ion per subunit.</text>
</comment>
<dbReference type="EC" id="2.1.2.11" evidence="5"/>
<comment type="subcellular location">
    <subcellularLocation>
        <location evidence="5">Cytoplasm</location>
    </subcellularLocation>
</comment>
<evidence type="ECO:0000256" key="2">
    <source>
        <dbReference type="ARBA" id="ARBA00008676"/>
    </source>
</evidence>
<dbReference type="PANTHER" id="PTHR20881">
    <property type="entry name" value="3-METHYL-2-OXOBUTANOATE HYDROXYMETHYLTRANSFERASE"/>
    <property type="match status" value="1"/>
</dbReference>
<evidence type="ECO:0000256" key="1">
    <source>
        <dbReference type="ARBA" id="ARBA00005033"/>
    </source>
</evidence>
<name>A0A7C3FAS8_9CREN</name>
<dbReference type="GO" id="GO:0003864">
    <property type="term" value="F:3-methyl-2-oxobutanoate hydroxymethyltransferase activity"/>
    <property type="evidence" value="ECO:0007669"/>
    <property type="project" value="UniProtKB-UniRule"/>
</dbReference>
<dbReference type="Pfam" id="PF02548">
    <property type="entry name" value="Pantoate_transf"/>
    <property type="match status" value="1"/>
</dbReference>
<dbReference type="NCBIfam" id="TIGR00222">
    <property type="entry name" value="panB"/>
    <property type="match status" value="1"/>
</dbReference>
<evidence type="ECO:0000256" key="6">
    <source>
        <dbReference type="PIRSR" id="PIRSR000388-1"/>
    </source>
</evidence>
<feature type="binding site" evidence="5 7">
    <location>
        <position position="108"/>
    </location>
    <ligand>
        <name>3-methyl-2-oxobutanoate</name>
        <dbReference type="ChEBI" id="CHEBI:11851"/>
    </ligand>
</feature>
<evidence type="ECO:0000256" key="4">
    <source>
        <dbReference type="ARBA" id="ARBA00022993"/>
    </source>
</evidence>
<feature type="active site" description="Proton acceptor" evidence="5 6">
    <location>
        <position position="172"/>
    </location>
</feature>
<dbReference type="PANTHER" id="PTHR20881:SF0">
    <property type="entry name" value="3-METHYL-2-OXOBUTANOATE HYDROXYMETHYLTRANSFERASE"/>
    <property type="match status" value="1"/>
</dbReference>
<keyword evidence="5" id="KW-0963">Cytoplasm</keyword>